<name>A0ABT5QL78_9GAMM</name>
<dbReference type="Proteomes" id="UP001149821">
    <property type="component" value="Unassembled WGS sequence"/>
</dbReference>
<dbReference type="InterPro" id="IPR006869">
    <property type="entry name" value="DUF547"/>
</dbReference>
<accession>A0ABT5QL78</accession>
<gene>
    <name evidence="2" type="ORF">LRP49_10580</name>
</gene>
<evidence type="ECO:0000313" key="3">
    <source>
        <dbReference type="Proteomes" id="UP001149821"/>
    </source>
</evidence>
<comment type="caution">
    <text evidence="2">The sequence shown here is derived from an EMBL/GenBank/DDBJ whole genome shotgun (WGS) entry which is preliminary data.</text>
</comment>
<feature type="domain" description="DUF547" evidence="1">
    <location>
        <begin position="78"/>
        <end position="188"/>
    </location>
</feature>
<keyword evidence="3" id="KW-1185">Reference proteome</keyword>
<protein>
    <submittedName>
        <fullName evidence="2">DUF547 domain-containing protein</fullName>
    </submittedName>
</protein>
<organism evidence="2 3">
    <name type="scientific">Enterovibrio qingdaonensis</name>
    <dbReference type="NCBI Taxonomy" id="2899818"/>
    <lineage>
        <taxon>Bacteria</taxon>
        <taxon>Pseudomonadati</taxon>
        <taxon>Pseudomonadota</taxon>
        <taxon>Gammaproteobacteria</taxon>
        <taxon>Vibrionales</taxon>
        <taxon>Vibrionaceae</taxon>
        <taxon>Enterovibrio</taxon>
    </lineage>
</organism>
<evidence type="ECO:0000313" key="2">
    <source>
        <dbReference type="EMBL" id="MDD1781639.1"/>
    </source>
</evidence>
<dbReference type="PANTHER" id="PTHR46361">
    <property type="entry name" value="ELECTRON CARRIER/ PROTEIN DISULFIDE OXIDOREDUCTASE"/>
    <property type="match status" value="1"/>
</dbReference>
<sequence length="253" mass="28829">MIFPATLHAAPKSDLWPIWNQSNDANAATFDHQKWQQLLDTYIVVNGQHTLFNYKAVTPTDKALLDQYIIDLTALDPRNYNKAEQFAYWVNLYNALTVQLILDEYPVKSITKLGGFLSFGPWDDDITKIAGQTLTLNDIEHRILRPIWNDERIHYAVNCASLGCPNLAQTAFTGKNSNALLNDAAIQFTNSDKGAKIDENTLTLSSIYEWYGVDFGDNEQAILRAIDTYRDGQKLEGWTGKIKYDYDWKLNQP</sequence>
<dbReference type="PANTHER" id="PTHR46361:SF3">
    <property type="entry name" value="ELECTRON CARRIER_ PROTEIN DISULFIDE OXIDOREDUCTASE"/>
    <property type="match status" value="1"/>
</dbReference>
<evidence type="ECO:0000259" key="1">
    <source>
        <dbReference type="Pfam" id="PF04784"/>
    </source>
</evidence>
<dbReference type="Pfam" id="PF04784">
    <property type="entry name" value="DUF547"/>
    <property type="match status" value="1"/>
</dbReference>
<reference evidence="2" key="1">
    <citation type="submission" date="2021-12" db="EMBL/GenBank/DDBJ databases">
        <title>Enterovibrio ZSDZ35 sp. nov. and Enterovibrio ZSDZ42 sp. nov., isolated from coastal seawater in Qingdao.</title>
        <authorList>
            <person name="Zhang P."/>
        </authorList>
    </citation>
    <scope>NUCLEOTIDE SEQUENCE</scope>
    <source>
        <strain evidence="2">ZSDZ35</strain>
    </source>
</reference>
<proteinExistence type="predicted"/>
<dbReference type="EMBL" id="JAJUBB010000006">
    <property type="protein sequence ID" value="MDD1781639.1"/>
    <property type="molecule type" value="Genomic_DNA"/>
</dbReference>